<dbReference type="AlphaFoldDB" id="A0A0D6L3M4"/>
<accession>A0A0D6L3M4</accession>
<reference evidence="1 2" key="1">
    <citation type="submission" date="2013-05" db="EMBL/GenBank/DDBJ databases">
        <title>Draft genome of the parasitic nematode Anyclostoma ceylanicum.</title>
        <authorList>
            <person name="Mitreva M."/>
        </authorList>
    </citation>
    <scope>NUCLEOTIDE SEQUENCE [LARGE SCALE GENOMIC DNA]</scope>
</reference>
<organism evidence="1 2">
    <name type="scientific">Ancylostoma ceylanicum</name>
    <dbReference type="NCBI Taxonomy" id="53326"/>
    <lineage>
        <taxon>Eukaryota</taxon>
        <taxon>Metazoa</taxon>
        <taxon>Ecdysozoa</taxon>
        <taxon>Nematoda</taxon>
        <taxon>Chromadorea</taxon>
        <taxon>Rhabditida</taxon>
        <taxon>Rhabditina</taxon>
        <taxon>Rhabditomorpha</taxon>
        <taxon>Strongyloidea</taxon>
        <taxon>Ancylostomatidae</taxon>
        <taxon>Ancylostomatinae</taxon>
        <taxon>Ancylostoma</taxon>
    </lineage>
</organism>
<protein>
    <submittedName>
        <fullName evidence="1">Uncharacterized protein</fullName>
    </submittedName>
</protein>
<proteinExistence type="predicted"/>
<keyword evidence="2" id="KW-1185">Reference proteome</keyword>
<dbReference type="EMBL" id="KE129548">
    <property type="protein sequence ID" value="EPB65269.1"/>
    <property type="molecule type" value="Genomic_DNA"/>
</dbReference>
<name>A0A0D6L3M4_9BILA</name>
<sequence length="71" mass="7877">MSIPVANVTRSSPEFPQKFSSKWILSNEGSICRLEQESVLFPNVVFPSSCFISAAGYLRSAESVPLRLQIE</sequence>
<evidence type="ECO:0000313" key="1">
    <source>
        <dbReference type="EMBL" id="EPB65269.1"/>
    </source>
</evidence>
<dbReference type="Proteomes" id="UP000054495">
    <property type="component" value="Unassembled WGS sequence"/>
</dbReference>
<gene>
    <name evidence="1" type="ORF">ANCCEY_15668</name>
</gene>
<evidence type="ECO:0000313" key="2">
    <source>
        <dbReference type="Proteomes" id="UP000054495"/>
    </source>
</evidence>